<reference evidence="1 2" key="1">
    <citation type="submission" date="2016-11" db="EMBL/GenBank/DDBJ databases">
        <authorList>
            <person name="Jaros S."/>
            <person name="Januszkiewicz K."/>
            <person name="Wedrychowicz H."/>
        </authorList>
    </citation>
    <scope>NUCLEOTIDE SEQUENCE [LARGE SCALE GENOMIC DNA]</scope>
    <source>
        <strain evidence="1 2">DSM 26897</strain>
    </source>
</reference>
<proteinExistence type="predicted"/>
<dbReference type="EMBL" id="FQUO01000014">
    <property type="protein sequence ID" value="SHF94357.1"/>
    <property type="molecule type" value="Genomic_DNA"/>
</dbReference>
<evidence type="ECO:0000313" key="1">
    <source>
        <dbReference type="EMBL" id="SHF94357.1"/>
    </source>
</evidence>
<dbReference type="AlphaFoldDB" id="A0A1M5FS26"/>
<organism evidence="1 2">
    <name type="scientific">Cnuella takakiae</name>
    <dbReference type="NCBI Taxonomy" id="1302690"/>
    <lineage>
        <taxon>Bacteria</taxon>
        <taxon>Pseudomonadati</taxon>
        <taxon>Bacteroidota</taxon>
        <taxon>Chitinophagia</taxon>
        <taxon>Chitinophagales</taxon>
        <taxon>Chitinophagaceae</taxon>
        <taxon>Cnuella</taxon>
    </lineage>
</organism>
<evidence type="ECO:0000313" key="2">
    <source>
        <dbReference type="Proteomes" id="UP000184368"/>
    </source>
</evidence>
<accession>A0A1M5FS26</accession>
<dbReference type="Proteomes" id="UP000184368">
    <property type="component" value="Unassembled WGS sequence"/>
</dbReference>
<gene>
    <name evidence="1" type="ORF">SAMN05444008_114136</name>
</gene>
<dbReference type="STRING" id="1302690.BUE76_18545"/>
<keyword evidence="2" id="KW-1185">Reference proteome</keyword>
<protein>
    <submittedName>
        <fullName evidence="1">Uncharacterized protein</fullName>
    </submittedName>
</protein>
<sequence length="159" mass="18353">MRVTTIIIFLISNLSCFGQTKYPDHYKTDLFDGVLFAKSDNVYVKASSANPTRKEVYAAERLLADKIDSVLKDFNKTSKVPVEIRKKYTGYKRQYFAYITNIGQKVIILSFYYSPGVLLKNKRSMTPRVADDGWDNNWRISFNTVTRQFFDFQVNSLGG</sequence>
<name>A0A1M5FS26_9BACT</name>